<reference evidence="2 3" key="1">
    <citation type="submission" date="2014-07" db="EMBL/GenBank/DDBJ databases">
        <title>Draft genome of Clostridium sulfidigenes 113A isolated from sediments associated with methane hydrate from Krishna Godavari basin.</title>
        <authorList>
            <person name="Honkalas V.S."/>
            <person name="Dabir A.P."/>
            <person name="Arora P."/>
            <person name="Dhakephalkar P.K."/>
        </authorList>
    </citation>
    <scope>NUCLEOTIDE SEQUENCE [LARGE SCALE GENOMIC DNA]</scope>
    <source>
        <strain evidence="2 3">113A</strain>
    </source>
</reference>
<dbReference type="InterPro" id="IPR016181">
    <property type="entry name" value="Acyl_CoA_acyltransferase"/>
</dbReference>
<dbReference type="Gene3D" id="3.40.630.30">
    <property type="match status" value="1"/>
</dbReference>
<dbReference type="InterPro" id="IPR000182">
    <property type="entry name" value="GNAT_dom"/>
</dbReference>
<dbReference type="RefSeq" id="WP_035129892.1">
    <property type="nucleotide sequence ID" value="NZ_JPMD01000003.1"/>
</dbReference>
<evidence type="ECO:0000259" key="1">
    <source>
        <dbReference type="PROSITE" id="PS51186"/>
    </source>
</evidence>
<dbReference type="STRING" id="318464.IO99_02805"/>
<keyword evidence="3" id="KW-1185">Reference proteome</keyword>
<dbReference type="eggNOG" id="COG0456">
    <property type="taxonomic scope" value="Bacteria"/>
</dbReference>
<accession>A0A084JHC0</accession>
<dbReference type="Pfam" id="PF00583">
    <property type="entry name" value="Acetyltransf_1"/>
    <property type="match status" value="1"/>
</dbReference>
<organism evidence="2 3">
    <name type="scientific">Clostridium sulfidigenes</name>
    <dbReference type="NCBI Taxonomy" id="318464"/>
    <lineage>
        <taxon>Bacteria</taxon>
        <taxon>Bacillati</taxon>
        <taxon>Bacillota</taxon>
        <taxon>Clostridia</taxon>
        <taxon>Eubacteriales</taxon>
        <taxon>Clostridiaceae</taxon>
        <taxon>Clostridium</taxon>
    </lineage>
</organism>
<protein>
    <recommendedName>
        <fullName evidence="1">N-acetyltransferase domain-containing protein</fullName>
    </recommendedName>
</protein>
<name>A0A084JHC0_9CLOT</name>
<dbReference type="SUPFAM" id="SSF55729">
    <property type="entry name" value="Acyl-CoA N-acyltransferases (Nat)"/>
    <property type="match status" value="1"/>
</dbReference>
<dbReference type="EMBL" id="JPMD01000003">
    <property type="protein sequence ID" value="KEZ88354.1"/>
    <property type="molecule type" value="Genomic_DNA"/>
</dbReference>
<dbReference type="GO" id="GO:0016747">
    <property type="term" value="F:acyltransferase activity, transferring groups other than amino-acyl groups"/>
    <property type="evidence" value="ECO:0007669"/>
    <property type="project" value="InterPro"/>
</dbReference>
<dbReference type="PROSITE" id="PS51186">
    <property type="entry name" value="GNAT"/>
    <property type="match status" value="1"/>
</dbReference>
<feature type="domain" description="N-acetyltransferase" evidence="1">
    <location>
        <begin position="6"/>
        <end position="143"/>
    </location>
</feature>
<evidence type="ECO:0000313" key="3">
    <source>
        <dbReference type="Proteomes" id="UP000028542"/>
    </source>
</evidence>
<dbReference type="Proteomes" id="UP000028542">
    <property type="component" value="Unassembled WGS sequence"/>
</dbReference>
<dbReference type="AlphaFoldDB" id="A0A084JHC0"/>
<evidence type="ECO:0000313" key="2">
    <source>
        <dbReference type="EMBL" id="KEZ88354.1"/>
    </source>
</evidence>
<gene>
    <name evidence="2" type="ORF">IO99_02805</name>
</gene>
<sequence length="143" mass="16845">MNEESIKIEIPNEEEVDYIDDMLMEHNKLSKPFEQDEPYIKINRCIKNEKGEVIGGILAYSVFWHIFYIDTLWIHDDYRNRGYGSILLKEAEDAARSQGCHIAHLDTFDFQGPDFYMKNGYKVFGILEDSPKGHKEYFLTKKL</sequence>
<proteinExistence type="predicted"/>
<dbReference type="CDD" id="cd04301">
    <property type="entry name" value="NAT_SF"/>
    <property type="match status" value="1"/>
</dbReference>
<comment type="caution">
    <text evidence="2">The sequence shown here is derived from an EMBL/GenBank/DDBJ whole genome shotgun (WGS) entry which is preliminary data.</text>
</comment>